<organism evidence="1 2">
    <name type="scientific">Saponaria officinalis</name>
    <name type="common">Common soapwort</name>
    <name type="synonym">Lychnis saponaria</name>
    <dbReference type="NCBI Taxonomy" id="3572"/>
    <lineage>
        <taxon>Eukaryota</taxon>
        <taxon>Viridiplantae</taxon>
        <taxon>Streptophyta</taxon>
        <taxon>Embryophyta</taxon>
        <taxon>Tracheophyta</taxon>
        <taxon>Spermatophyta</taxon>
        <taxon>Magnoliopsida</taxon>
        <taxon>eudicotyledons</taxon>
        <taxon>Gunneridae</taxon>
        <taxon>Pentapetalae</taxon>
        <taxon>Caryophyllales</taxon>
        <taxon>Caryophyllaceae</taxon>
        <taxon>Caryophylleae</taxon>
        <taxon>Saponaria</taxon>
    </lineage>
</organism>
<protein>
    <submittedName>
        <fullName evidence="1">Uncharacterized protein</fullName>
    </submittedName>
</protein>
<dbReference type="AlphaFoldDB" id="A0AAW1HDY7"/>
<dbReference type="Proteomes" id="UP001443914">
    <property type="component" value="Unassembled WGS sequence"/>
</dbReference>
<accession>A0AAW1HDY7</accession>
<comment type="caution">
    <text evidence="1">The sequence shown here is derived from an EMBL/GenBank/DDBJ whole genome shotgun (WGS) entry which is preliminary data.</text>
</comment>
<evidence type="ECO:0000313" key="1">
    <source>
        <dbReference type="EMBL" id="KAK9674252.1"/>
    </source>
</evidence>
<reference evidence="1" key="1">
    <citation type="submission" date="2024-03" db="EMBL/GenBank/DDBJ databases">
        <title>WGS assembly of Saponaria officinalis var. Norfolk2.</title>
        <authorList>
            <person name="Jenkins J."/>
            <person name="Shu S."/>
            <person name="Grimwood J."/>
            <person name="Barry K."/>
            <person name="Goodstein D."/>
            <person name="Schmutz J."/>
            <person name="Leebens-Mack J."/>
            <person name="Osbourn A."/>
        </authorList>
    </citation>
    <scope>NUCLEOTIDE SEQUENCE [LARGE SCALE GENOMIC DNA]</scope>
    <source>
        <strain evidence="1">JIC</strain>
    </source>
</reference>
<gene>
    <name evidence="1" type="ORF">RND81_12G221300</name>
</gene>
<evidence type="ECO:0000313" key="2">
    <source>
        <dbReference type="Proteomes" id="UP001443914"/>
    </source>
</evidence>
<sequence length="195" mass="22450">MLVKTKDRMKQELLNVVQPLYEVCKLHGYKVCTEISEAVQVADLRRMSLGSRFIGRSHLIWAFYKLGYVLWLSTTLPLEIRNTINVFDSDEDHPPYHIYMAALKLALCSGEKMMQLDHFVFAVLHSKDIDSDGEWATEFYQHFKDFQKGIRFTFLGHSVPFRSDVSLPLVRIPSGCGLTIMFIVVCIRSFGEHGD</sequence>
<name>A0AAW1HDY7_SAPOF</name>
<dbReference type="EMBL" id="JBDFQZ010000012">
    <property type="protein sequence ID" value="KAK9674252.1"/>
    <property type="molecule type" value="Genomic_DNA"/>
</dbReference>
<keyword evidence="2" id="KW-1185">Reference proteome</keyword>
<proteinExistence type="predicted"/>